<protein>
    <submittedName>
        <fullName evidence="2">Uncharacterized protein</fullName>
    </submittedName>
</protein>
<comment type="caution">
    <text evidence="2">The sequence shown here is derived from an EMBL/GenBank/DDBJ whole genome shotgun (WGS) entry which is preliminary data.</text>
</comment>
<feature type="transmembrane region" description="Helical" evidence="1">
    <location>
        <begin position="37"/>
        <end position="58"/>
    </location>
</feature>
<keyword evidence="1" id="KW-0812">Transmembrane</keyword>
<evidence type="ECO:0000313" key="2">
    <source>
        <dbReference type="EMBL" id="MFC3531114.1"/>
    </source>
</evidence>
<proteinExistence type="predicted"/>
<dbReference type="RefSeq" id="WP_386088163.1">
    <property type="nucleotide sequence ID" value="NZ_JBHRXN010000009.1"/>
</dbReference>
<keyword evidence="1" id="KW-0472">Membrane</keyword>
<name>A0ABV7R9S7_9NEIS</name>
<keyword evidence="1" id="KW-1133">Transmembrane helix</keyword>
<keyword evidence="3" id="KW-1185">Reference proteome</keyword>
<gene>
    <name evidence="2" type="ORF">ACFOLG_02865</name>
</gene>
<sequence length="220" mass="25616">MLGLMIIIPLLIYLYFVCRWSKSGYRSALDRWKNPLLARLLSGLILLGGFGVVFWDAIPTWYTHYKLCETEGGLKVHKTPQQWMIENPERYRKVLENAGYHVDARHINNGIYETTIIYPAYGFRREYTRSIERGYAFHNRIQINRLYDDISGQLMLENIDFYGGSGNSSLASGANDLGAYKFWTHTGSCEAAYPEMEDKYYYHGLSFDRIYSAIAKWNKK</sequence>
<reference evidence="3" key="1">
    <citation type="journal article" date="2019" name="Int. J. Syst. Evol. Microbiol.">
        <title>The Global Catalogue of Microorganisms (GCM) 10K type strain sequencing project: providing services to taxonomists for standard genome sequencing and annotation.</title>
        <authorList>
            <consortium name="The Broad Institute Genomics Platform"/>
            <consortium name="The Broad Institute Genome Sequencing Center for Infectious Disease"/>
            <person name="Wu L."/>
            <person name="Ma J."/>
        </authorList>
    </citation>
    <scope>NUCLEOTIDE SEQUENCE [LARGE SCALE GENOMIC DNA]</scope>
    <source>
        <strain evidence="3">KCTC 42742</strain>
    </source>
</reference>
<dbReference type="EMBL" id="JBHRXN010000009">
    <property type="protein sequence ID" value="MFC3531114.1"/>
    <property type="molecule type" value="Genomic_DNA"/>
</dbReference>
<accession>A0ABV7R9S7</accession>
<organism evidence="2 3">
    <name type="scientific">Vogesella facilis</name>
    <dbReference type="NCBI Taxonomy" id="1655232"/>
    <lineage>
        <taxon>Bacteria</taxon>
        <taxon>Pseudomonadati</taxon>
        <taxon>Pseudomonadota</taxon>
        <taxon>Betaproteobacteria</taxon>
        <taxon>Neisseriales</taxon>
        <taxon>Chromobacteriaceae</taxon>
        <taxon>Vogesella</taxon>
    </lineage>
</organism>
<feature type="transmembrane region" description="Helical" evidence="1">
    <location>
        <begin position="6"/>
        <end position="25"/>
    </location>
</feature>
<evidence type="ECO:0000313" key="3">
    <source>
        <dbReference type="Proteomes" id="UP001595741"/>
    </source>
</evidence>
<dbReference type="Proteomes" id="UP001595741">
    <property type="component" value="Unassembled WGS sequence"/>
</dbReference>
<evidence type="ECO:0000256" key="1">
    <source>
        <dbReference type="SAM" id="Phobius"/>
    </source>
</evidence>